<keyword evidence="2 6" id="KW-0489">Methyltransferase</keyword>
<sequence length="394" mass="42071">MCKTAFFKSPRCGCRWWRIAEPCGPGMGFSTCGRFFDGRCKPAPPSYRAWSEPCPTHDLLGVYDRNQVRMVLGLHNGFRFGTGPSLRDPGVEVSGQRHSMAYVATTMLPTPDTSHVSYSRVYEPAEDSFLLLDTLSSASETAFLRSRFSHAQPPTSSTSASPTPATTTTTTPTPPPPPPPLILEVGSGSGVVLAFLTAQARPLFGHTRVLSAGVDVNPFACAATAETVRKAVSSVSVSSSHGSAATAGQFLDVVRADLAAPLRPGLVDVLVFNPPYVPTAEMPSLPAWDDDNDGKQQSGAASEEQQERLLELSYAGGRDGMETTDRLVDGLPGLLSARGCAYVLLCARNGPEAVKDRIRGFGPAWRAETVGTSGRTAGWERLQVVRIWREGGEG</sequence>
<dbReference type="GO" id="GO:0035657">
    <property type="term" value="C:eRF1 methyltransferase complex"/>
    <property type="evidence" value="ECO:0007669"/>
    <property type="project" value="TreeGrafter"/>
</dbReference>
<organism evidence="6 7">
    <name type="scientific">Phialemonium atrogriseum</name>
    <dbReference type="NCBI Taxonomy" id="1093897"/>
    <lineage>
        <taxon>Eukaryota</taxon>
        <taxon>Fungi</taxon>
        <taxon>Dikarya</taxon>
        <taxon>Ascomycota</taxon>
        <taxon>Pezizomycotina</taxon>
        <taxon>Sordariomycetes</taxon>
        <taxon>Sordariomycetidae</taxon>
        <taxon>Cephalothecales</taxon>
        <taxon>Cephalothecaceae</taxon>
        <taxon>Phialemonium</taxon>
    </lineage>
</organism>
<dbReference type="PANTHER" id="PTHR45875:SF1">
    <property type="entry name" value="METHYLTRANSFERASE N6AMT1"/>
    <property type="match status" value="1"/>
</dbReference>
<evidence type="ECO:0000256" key="2">
    <source>
        <dbReference type="ARBA" id="ARBA00022603"/>
    </source>
</evidence>
<evidence type="ECO:0000256" key="5">
    <source>
        <dbReference type="SAM" id="MobiDB-lite"/>
    </source>
</evidence>
<dbReference type="AlphaFoldDB" id="A0AAJ0BVB6"/>
<dbReference type="InterPro" id="IPR052190">
    <property type="entry name" value="Euk-Arch_PrmC-MTase"/>
</dbReference>
<evidence type="ECO:0000313" key="6">
    <source>
        <dbReference type="EMBL" id="KAK1764657.1"/>
    </source>
</evidence>
<feature type="region of interest" description="Disordered" evidence="5">
    <location>
        <begin position="282"/>
        <end position="306"/>
    </location>
</feature>
<keyword evidence="7" id="KW-1185">Reference proteome</keyword>
<feature type="compositionally biased region" description="Low complexity" evidence="5">
    <location>
        <begin position="153"/>
        <end position="171"/>
    </location>
</feature>
<dbReference type="Proteomes" id="UP001244011">
    <property type="component" value="Unassembled WGS sequence"/>
</dbReference>
<reference evidence="6" key="1">
    <citation type="submission" date="2023-06" db="EMBL/GenBank/DDBJ databases">
        <title>Genome-scale phylogeny and comparative genomics of the fungal order Sordariales.</title>
        <authorList>
            <consortium name="Lawrence Berkeley National Laboratory"/>
            <person name="Hensen N."/>
            <person name="Bonometti L."/>
            <person name="Westerberg I."/>
            <person name="Brannstrom I.O."/>
            <person name="Guillou S."/>
            <person name="Cros-Aarteil S."/>
            <person name="Calhoun S."/>
            <person name="Haridas S."/>
            <person name="Kuo A."/>
            <person name="Mondo S."/>
            <person name="Pangilinan J."/>
            <person name="Riley R."/>
            <person name="Labutti K."/>
            <person name="Andreopoulos B."/>
            <person name="Lipzen A."/>
            <person name="Chen C."/>
            <person name="Yanf M."/>
            <person name="Daum C."/>
            <person name="Ng V."/>
            <person name="Clum A."/>
            <person name="Steindorff A."/>
            <person name="Ohm R."/>
            <person name="Martin F."/>
            <person name="Silar P."/>
            <person name="Natvig D."/>
            <person name="Lalanne C."/>
            <person name="Gautier V."/>
            <person name="Ament-Velasquez S.L."/>
            <person name="Kruys A."/>
            <person name="Hutchinson M.I."/>
            <person name="Powell A.J."/>
            <person name="Barry K."/>
            <person name="Miller A.N."/>
            <person name="Grigoriev I.V."/>
            <person name="Debuchy R."/>
            <person name="Gladieux P."/>
            <person name="Thoren M.H."/>
            <person name="Johannesson H."/>
        </authorList>
    </citation>
    <scope>NUCLEOTIDE SEQUENCE</scope>
    <source>
        <strain evidence="6">8032-3</strain>
    </source>
</reference>
<proteinExistence type="inferred from homology"/>
<dbReference type="InterPro" id="IPR029063">
    <property type="entry name" value="SAM-dependent_MTases_sf"/>
</dbReference>
<dbReference type="GO" id="GO:0032259">
    <property type="term" value="P:methylation"/>
    <property type="evidence" value="ECO:0007669"/>
    <property type="project" value="UniProtKB-KW"/>
</dbReference>
<dbReference type="GeneID" id="85308022"/>
<evidence type="ECO:0000256" key="3">
    <source>
        <dbReference type="ARBA" id="ARBA00022679"/>
    </source>
</evidence>
<comment type="similarity">
    <text evidence="1">Belongs to the eukaryotic/archaeal PrmC-related family.</text>
</comment>
<evidence type="ECO:0000313" key="7">
    <source>
        <dbReference type="Proteomes" id="UP001244011"/>
    </source>
</evidence>
<dbReference type="RefSeq" id="XP_060280870.1">
    <property type="nucleotide sequence ID" value="XM_060424835.1"/>
</dbReference>
<dbReference type="SUPFAM" id="SSF53335">
    <property type="entry name" value="S-adenosyl-L-methionine-dependent methyltransferases"/>
    <property type="match status" value="1"/>
</dbReference>
<dbReference type="PANTHER" id="PTHR45875">
    <property type="entry name" value="METHYLTRANSFERASE N6AMT1"/>
    <property type="match status" value="1"/>
</dbReference>
<dbReference type="GO" id="GO:0008276">
    <property type="term" value="F:protein methyltransferase activity"/>
    <property type="evidence" value="ECO:0007669"/>
    <property type="project" value="TreeGrafter"/>
</dbReference>
<dbReference type="GO" id="GO:0003676">
    <property type="term" value="F:nucleic acid binding"/>
    <property type="evidence" value="ECO:0007669"/>
    <property type="project" value="InterPro"/>
</dbReference>
<name>A0AAJ0BVB6_9PEZI</name>
<keyword evidence="3" id="KW-0808">Transferase</keyword>
<dbReference type="Gene3D" id="3.40.50.150">
    <property type="entry name" value="Vaccinia Virus protein VP39"/>
    <property type="match status" value="1"/>
</dbReference>
<keyword evidence="4" id="KW-0949">S-adenosyl-L-methionine</keyword>
<gene>
    <name evidence="6" type="ORF">QBC33DRAFT_456974</name>
</gene>
<evidence type="ECO:0000256" key="1">
    <source>
        <dbReference type="ARBA" id="ARBA00006149"/>
    </source>
</evidence>
<accession>A0AAJ0BVB6</accession>
<feature type="region of interest" description="Disordered" evidence="5">
    <location>
        <begin position="147"/>
        <end position="180"/>
    </location>
</feature>
<dbReference type="PROSITE" id="PS00092">
    <property type="entry name" value="N6_MTASE"/>
    <property type="match status" value="1"/>
</dbReference>
<protein>
    <submittedName>
        <fullName evidence="6">Methyltransferase domain-containing protein</fullName>
    </submittedName>
</protein>
<comment type="caution">
    <text evidence="6">The sequence shown here is derived from an EMBL/GenBank/DDBJ whole genome shotgun (WGS) entry which is preliminary data.</text>
</comment>
<dbReference type="InterPro" id="IPR002052">
    <property type="entry name" value="DNA_methylase_N6_adenine_CS"/>
</dbReference>
<dbReference type="EMBL" id="MU839019">
    <property type="protein sequence ID" value="KAK1764657.1"/>
    <property type="molecule type" value="Genomic_DNA"/>
</dbReference>
<dbReference type="GO" id="GO:0008757">
    <property type="term" value="F:S-adenosylmethionine-dependent methyltransferase activity"/>
    <property type="evidence" value="ECO:0007669"/>
    <property type="project" value="TreeGrafter"/>
</dbReference>
<evidence type="ECO:0000256" key="4">
    <source>
        <dbReference type="ARBA" id="ARBA00022691"/>
    </source>
</evidence>